<accession>A0ABP8YBX1</accession>
<evidence type="ECO:0000313" key="2">
    <source>
        <dbReference type="EMBL" id="GAA4726201.1"/>
    </source>
</evidence>
<keyword evidence="3" id="KW-1185">Reference proteome</keyword>
<sequence>MIAPYESTALLVVAVALVVDHGIGLHRGAAADVLVAAVGAATYVEGVDLSTPVAALWLVAAAVAGDQVARLGGSAPRRDPLGLLAQTHTAGAYAVASLLTAATWTLGLVLTGWTAACVVLS</sequence>
<organism evidence="2 3">
    <name type="scientific">Nocardioides endophyticus</name>
    <dbReference type="NCBI Taxonomy" id="1353775"/>
    <lineage>
        <taxon>Bacteria</taxon>
        <taxon>Bacillati</taxon>
        <taxon>Actinomycetota</taxon>
        <taxon>Actinomycetes</taxon>
        <taxon>Propionibacteriales</taxon>
        <taxon>Nocardioidaceae</taxon>
        <taxon>Nocardioides</taxon>
    </lineage>
</organism>
<dbReference type="Proteomes" id="UP001499882">
    <property type="component" value="Unassembled WGS sequence"/>
</dbReference>
<evidence type="ECO:0000256" key="1">
    <source>
        <dbReference type="SAM" id="Phobius"/>
    </source>
</evidence>
<proteinExistence type="predicted"/>
<comment type="caution">
    <text evidence="2">The sequence shown here is derived from an EMBL/GenBank/DDBJ whole genome shotgun (WGS) entry which is preliminary data.</text>
</comment>
<gene>
    <name evidence="2" type="ORF">GCM10023350_06160</name>
</gene>
<dbReference type="RefSeq" id="WP_345525100.1">
    <property type="nucleotide sequence ID" value="NZ_BAABKN010000005.1"/>
</dbReference>
<reference evidence="3" key="1">
    <citation type="journal article" date="2019" name="Int. J. Syst. Evol. Microbiol.">
        <title>The Global Catalogue of Microorganisms (GCM) 10K type strain sequencing project: providing services to taxonomists for standard genome sequencing and annotation.</title>
        <authorList>
            <consortium name="The Broad Institute Genomics Platform"/>
            <consortium name="The Broad Institute Genome Sequencing Center for Infectious Disease"/>
            <person name="Wu L."/>
            <person name="Ma J."/>
        </authorList>
    </citation>
    <scope>NUCLEOTIDE SEQUENCE [LARGE SCALE GENOMIC DNA]</scope>
    <source>
        <strain evidence="3">JCM 18532</strain>
    </source>
</reference>
<name>A0ABP8YBX1_9ACTN</name>
<keyword evidence="1" id="KW-0472">Membrane</keyword>
<keyword evidence="1" id="KW-0812">Transmembrane</keyword>
<feature type="transmembrane region" description="Helical" evidence="1">
    <location>
        <begin position="90"/>
        <end position="116"/>
    </location>
</feature>
<evidence type="ECO:0000313" key="3">
    <source>
        <dbReference type="Proteomes" id="UP001499882"/>
    </source>
</evidence>
<keyword evidence="1" id="KW-1133">Transmembrane helix</keyword>
<protein>
    <submittedName>
        <fullName evidence="2">Uncharacterized protein</fullName>
    </submittedName>
</protein>
<dbReference type="EMBL" id="BAABKN010000005">
    <property type="protein sequence ID" value="GAA4726201.1"/>
    <property type="molecule type" value="Genomic_DNA"/>
</dbReference>